<keyword evidence="4" id="KW-1185">Reference proteome</keyword>
<protein>
    <recommendedName>
        <fullName evidence="2">DinB-like domain-containing protein</fullName>
    </recommendedName>
</protein>
<evidence type="ECO:0000313" key="3">
    <source>
        <dbReference type="EMBL" id="MUG68980.1"/>
    </source>
</evidence>
<dbReference type="Proteomes" id="UP000435177">
    <property type="component" value="Unassembled WGS sequence"/>
</dbReference>
<reference evidence="3 4" key="1">
    <citation type="submission" date="2019-11" db="EMBL/GenBank/DDBJ databases">
        <title>Draft genome sequences of five Paenibacillus species of dairy origin.</title>
        <authorList>
            <person name="Olajide A.M."/>
            <person name="Chen S."/>
            <person name="Lapointe G."/>
        </authorList>
    </citation>
    <scope>NUCLEOTIDE SEQUENCE [LARGE SCALE GENOMIC DNA]</scope>
    <source>
        <strain evidence="3 4">3CS1</strain>
    </source>
</reference>
<evidence type="ECO:0000259" key="2">
    <source>
        <dbReference type="Pfam" id="PF12867"/>
    </source>
</evidence>
<accession>A0ABW9T6L4</accession>
<keyword evidence="1" id="KW-0175">Coiled coil</keyword>
<name>A0ABW9T6L4_9BACL</name>
<evidence type="ECO:0000313" key="4">
    <source>
        <dbReference type="Proteomes" id="UP000435177"/>
    </source>
</evidence>
<dbReference type="InterPro" id="IPR034660">
    <property type="entry name" value="DinB/YfiT-like"/>
</dbReference>
<dbReference type="EMBL" id="WOAA01000046">
    <property type="protein sequence ID" value="MUG68980.1"/>
    <property type="molecule type" value="Genomic_DNA"/>
</dbReference>
<dbReference type="Gene3D" id="1.20.120.450">
    <property type="entry name" value="dinb family like domain"/>
    <property type="match status" value="1"/>
</dbReference>
<dbReference type="Pfam" id="PF12867">
    <property type="entry name" value="DinB_2"/>
    <property type="match status" value="1"/>
</dbReference>
<gene>
    <name evidence="3" type="ORF">GNP94_23790</name>
</gene>
<dbReference type="InterPro" id="IPR024775">
    <property type="entry name" value="DinB-like"/>
</dbReference>
<sequence>MGYYSMLMIGGRIWIAEALCMAVKKKEVLDEFSSFVPWVESLKQSAEDVWRKPIAEGKWSLREILTHIMHWDKNSLEVMVPRMDEGAVLLFVDIEEHNREAEVVAQSYDCLENLIDDVVETRKKLLELLEERYEDDLKLTIDNEEYTYKRFVDIFIHHDAHHRQQVEAFLKQERQV</sequence>
<organism evidence="3 4">
    <name type="scientific">Paenibacillus campinasensis</name>
    <dbReference type="NCBI Taxonomy" id="66347"/>
    <lineage>
        <taxon>Bacteria</taxon>
        <taxon>Bacillati</taxon>
        <taxon>Bacillota</taxon>
        <taxon>Bacilli</taxon>
        <taxon>Bacillales</taxon>
        <taxon>Paenibacillaceae</taxon>
        <taxon>Paenibacillus</taxon>
    </lineage>
</organism>
<evidence type="ECO:0000256" key="1">
    <source>
        <dbReference type="SAM" id="Coils"/>
    </source>
</evidence>
<feature type="coiled-coil region" evidence="1">
    <location>
        <begin position="94"/>
        <end position="131"/>
    </location>
</feature>
<feature type="domain" description="DinB-like" evidence="2">
    <location>
        <begin position="43"/>
        <end position="166"/>
    </location>
</feature>
<comment type="caution">
    <text evidence="3">The sequence shown here is derived from an EMBL/GenBank/DDBJ whole genome shotgun (WGS) entry which is preliminary data.</text>
</comment>
<dbReference type="SUPFAM" id="SSF109854">
    <property type="entry name" value="DinB/YfiT-like putative metalloenzymes"/>
    <property type="match status" value="1"/>
</dbReference>
<proteinExistence type="predicted"/>